<protein>
    <submittedName>
        <fullName evidence="1">Uncharacterized protein</fullName>
    </submittedName>
</protein>
<reference evidence="1 2" key="1">
    <citation type="submission" date="2018-01" db="EMBL/GenBank/DDBJ databases">
        <title>G. obscuriglobus.</title>
        <authorList>
            <person name="Franke J."/>
            <person name="Blomberg W."/>
            <person name="Selmecki A."/>
        </authorList>
    </citation>
    <scope>NUCLEOTIDE SEQUENCE [LARGE SCALE GENOMIC DNA]</scope>
    <source>
        <strain evidence="1 2">DSM 5831</strain>
    </source>
</reference>
<evidence type="ECO:0000313" key="2">
    <source>
        <dbReference type="Proteomes" id="UP000245802"/>
    </source>
</evidence>
<organism evidence="1 2">
    <name type="scientific">Gemmata obscuriglobus</name>
    <dbReference type="NCBI Taxonomy" id="114"/>
    <lineage>
        <taxon>Bacteria</taxon>
        <taxon>Pseudomonadati</taxon>
        <taxon>Planctomycetota</taxon>
        <taxon>Planctomycetia</taxon>
        <taxon>Gemmatales</taxon>
        <taxon>Gemmataceae</taxon>
        <taxon>Gemmata</taxon>
    </lineage>
</organism>
<dbReference type="RefSeq" id="WP_010033888.1">
    <property type="nucleotide sequence ID" value="NZ_CP025958.1"/>
</dbReference>
<dbReference type="OrthoDB" id="797104at2"/>
<dbReference type="Pfam" id="PF22075">
    <property type="entry name" value="DUF6939"/>
    <property type="match status" value="1"/>
</dbReference>
<dbReference type="InterPro" id="IPR054219">
    <property type="entry name" value="DUF6939"/>
</dbReference>
<keyword evidence="2" id="KW-1185">Reference proteome</keyword>
<sequence>MPIIIETRRKKAATIAQQWPGATVADVTSKGPEPWVRFSPFFPHGGIPIPNTPDETAASVEGLWQGLKVFEKEDIDPKKWAITDMRNIKRAGASRGAVRGHRFGVGSGTLLGYREARFRIYLPAYAWVLERCLAREVEQLRGIARAGTVVLLDYETNTDAEDLSRPLSHAALVRHFLEETWPEPPAN</sequence>
<dbReference type="KEGG" id="gog:C1280_21895"/>
<evidence type="ECO:0000313" key="1">
    <source>
        <dbReference type="EMBL" id="AWM39375.1"/>
    </source>
</evidence>
<dbReference type="AlphaFoldDB" id="A0A2Z3H8Q1"/>
<accession>A0A2Z3H8Q1</accession>
<gene>
    <name evidence="1" type="ORF">C1280_21895</name>
</gene>
<dbReference type="Proteomes" id="UP000245802">
    <property type="component" value="Chromosome"/>
</dbReference>
<dbReference type="EMBL" id="CP025958">
    <property type="protein sequence ID" value="AWM39375.1"/>
    <property type="molecule type" value="Genomic_DNA"/>
</dbReference>
<proteinExistence type="predicted"/>
<name>A0A2Z3H8Q1_9BACT</name>